<reference evidence="1 2" key="1">
    <citation type="journal article" date="2013" name="Biodegradation">
        <title>Occurrence of 4-tert-butylphenol (4-t-BP) biodegradation in an aquatic sample caused by the presence of Spirodela polyrrhiza and isolation of a 4-t-BP-utilizing bacterium.</title>
        <authorList>
            <person name="Ogata Y."/>
            <person name="Toyama T."/>
            <person name="Yu N."/>
            <person name="Wang X."/>
            <person name="Sei K."/>
            <person name="Ike M."/>
        </authorList>
    </citation>
    <scope>NUCLEOTIDE SEQUENCE [LARGE SCALE GENOMIC DNA]</scope>
    <source>
        <strain evidence="1 2">OMI</strain>
    </source>
</reference>
<comment type="caution">
    <text evidence="1">The sequence shown here is derived from an EMBL/GenBank/DDBJ whole genome shotgun (WGS) entry which is preliminary data.</text>
</comment>
<dbReference type="Proteomes" id="UP000221538">
    <property type="component" value="Unassembled WGS sequence"/>
</dbReference>
<dbReference type="EMBL" id="BEWI01000032">
    <property type="protein sequence ID" value="GAY24365.1"/>
    <property type="molecule type" value="Genomic_DNA"/>
</dbReference>
<protein>
    <submittedName>
        <fullName evidence="1">Uncharacterized protein</fullName>
    </submittedName>
</protein>
<dbReference type="RefSeq" id="WP_037485260.1">
    <property type="nucleotide sequence ID" value="NZ_BEWI01000032.1"/>
</dbReference>
<organism evidence="1 2">
    <name type="scientific">Sphingobium fuliginis (strain ATCC 27551)</name>
    <dbReference type="NCBI Taxonomy" id="336203"/>
    <lineage>
        <taxon>Bacteria</taxon>
        <taxon>Pseudomonadati</taxon>
        <taxon>Pseudomonadota</taxon>
        <taxon>Alphaproteobacteria</taxon>
        <taxon>Sphingomonadales</taxon>
        <taxon>Sphingomonadaceae</taxon>
        <taxon>Sphingobium</taxon>
    </lineage>
</organism>
<proteinExistence type="predicted"/>
<dbReference type="AlphaFoldDB" id="A0A292ZND6"/>
<evidence type="ECO:0000313" key="2">
    <source>
        <dbReference type="Proteomes" id="UP000221538"/>
    </source>
</evidence>
<sequence length="68" mass="7714">MNASSHIAFQRFTIDVEFSSGGEPYATQTYEVEAADWFLAEREALEMSVNSPYDNARIPDLTRRAIAR</sequence>
<reference evidence="1 2" key="2">
    <citation type="journal article" date="2013" name="Environ. Sci. Technol.">
        <title>The 4-tert-butylphenol-utilizing bacterium Sphingobium fuliginis OMI can degrade bisphenols via phenolic ring hydroxylation and meta-cleavage pathway.</title>
        <authorList>
            <person name="Ogata Y."/>
            <person name="Goda S."/>
            <person name="Toyama T."/>
            <person name="Sei K."/>
            <person name="Ike M."/>
        </authorList>
    </citation>
    <scope>NUCLEOTIDE SEQUENCE [LARGE SCALE GENOMIC DNA]</scope>
    <source>
        <strain evidence="1 2">OMI</strain>
    </source>
</reference>
<gene>
    <name evidence="1" type="ORF">SFOMI_4945</name>
</gene>
<accession>A0A292ZND6</accession>
<evidence type="ECO:0000313" key="1">
    <source>
        <dbReference type="EMBL" id="GAY24365.1"/>
    </source>
</evidence>
<name>A0A292ZND6_SPHSA</name>